<evidence type="ECO:0000313" key="3">
    <source>
        <dbReference type="Proteomes" id="UP001560573"/>
    </source>
</evidence>
<dbReference type="Pfam" id="PF13847">
    <property type="entry name" value="Methyltransf_31"/>
    <property type="match status" value="1"/>
</dbReference>
<proteinExistence type="predicted"/>
<gene>
    <name evidence="2" type="ORF">QTN47_20155</name>
</gene>
<sequence>MIDDNKCCAVTRFRSDRQFNDVFPPSIRKFADRHWTPLSVARKVADYLSVKKGSKILDIGSGAGKFCLAAAHYKPEVQFFGVEQRKSLVDEAEAAKKTLGIRNAFFLHGNFMQTNFDLYDHFYFFNSFYENLVWGEKIDNTLEYSENLYHYYNRYLYKLLASRPDGTRLVTYHSVEDEVPTDYQLVGSHLDGLLKFWIKISGLNDVDHENDHPYYKPSRISLEQQEKMIVATGLADRSL</sequence>
<accession>A0ABV3ZIW3</accession>
<dbReference type="Proteomes" id="UP001560573">
    <property type="component" value="Unassembled WGS sequence"/>
</dbReference>
<dbReference type="EMBL" id="JAULBC010000007">
    <property type="protein sequence ID" value="MEX6689831.1"/>
    <property type="molecule type" value="Genomic_DNA"/>
</dbReference>
<reference evidence="2 3" key="1">
    <citation type="submission" date="2023-07" db="EMBL/GenBank/DDBJ databases">
        <authorList>
            <person name="Lian W.-H."/>
        </authorList>
    </citation>
    <scope>NUCLEOTIDE SEQUENCE [LARGE SCALE GENOMIC DNA]</scope>
    <source>
        <strain evidence="2 3">SYSU DXS3180</strain>
    </source>
</reference>
<dbReference type="Gene3D" id="3.40.50.150">
    <property type="entry name" value="Vaccinia Virus protein VP39"/>
    <property type="match status" value="1"/>
</dbReference>
<dbReference type="RefSeq" id="WP_369331239.1">
    <property type="nucleotide sequence ID" value="NZ_JAULBC010000007.1"/>
</dbReference>
<evidence type="ECO:0000259" key="1">
    <source>
        <dbReference type="Pfam" id="PF13847"/>
    </source>
</evidence>
<evidence type="ECO:0000313" key="2">
    <source>
        <dbReference type="EMBL" id="MEX6689831.1"/>
    </source>
</evidence>
<keyword evidence="2" id="KW-0808">Transferase</keyword>
<dbReference type="CDD" id="cd02440">
    <property type="entry name" value="AdoMet_MTases"/>
    <property type="match status" value="1"/>
</dbReference>
<dbReference type="GO" id="GO:0008168">
    <property type="term" value="F:methyltransferase activity"/>
    <property type="evidence" value="ECO:0007669"/>
    <property type="project" value="UniProtKB-KW"/>
</dbReference>
<dbReference type="SUPFAM" id="SSF53335">
    <property type="entry name" value="S-adenosyl-L-methionine-dependent methyltransferases"/>
    <property type="match status" value="1"/>
</dbReference>
<protein>
    <submittedName>
        <fullName evidence="2">Methyltransferase domain-containing protein</fullName>
    </submittedName>
</protein>
<keyword evidence="2" id="KW-0489">Methyltransferase</keyword>
<dbReference type="InterPro" id="IPR029063">
    <property type="entry name" value="SAM-dependent_MTases_sf"/>
</dbReference>
<keyword evidence="3" id="KW-1185">Reference proteome</keyword>
<feature type="domain" description="Methyltransferase" evidence="1">
    <location>
        <begin position="51"/>
        <end position="118"/>
    </location>
</feature>
<organism evidence="2 3">
    <name type="scientific">Danxiaibacter flavus</name>
    <dbReference type="NCBI Taxonomy" id="3049108"/>
    <lineage>
        <taxon>Bacteria</taxon>
        <taxon>Pseudomonadati</taxon>
        <taxon>Bacteroidota</taxon>
        <taxon>Chitinophagia</taxon>
        <taxon>Chitinophagales</taxon>
        <taxon>Chitinophagaceae</taxon>
        <taxon>Danxiaibacter</taxon>
    </lineage>
</organism>
<name>A0ABV3ZIW3_9BACT</name>
<comment type="caution">
    <text evidence="2">The sequence shown here is derived from an EMBL/GenBank/DDBJ whole genome shotgun (WGS) entry which is preliminary data.</text>
</comment>
<dbReference type="GO" id="GO:0032259">
    <property type="term" value="P:methylation"/>
    <property type="evidence" value="ECO:0007669"/>
    <property type="project" value="UniProtKB-KW"/>
</dbReference>
<dbReference type="InterPro" id="IPR025714">
    <property type="entry name" value="Methyltranfer_dom"/>
</dbReference>